<evidence type="ECO:0000256" key="4">
    <source>
        <dbReference type="ARBA" id="ARBA00022679"/>
    </source>
</evidence>
<dbReference type="InterPro" id="IPR002516">
    <property type="entry name" value="Glyco_trans_11"/>
</dbReference>
<dbReference type="NCBIfam" id="NF041524">
    <property type="entry name" value="Gltr_6"/>
    <property type="match status" value="1"/>
</dbReference>
<dbReference type="CDD" id="cd11301">
    <property type="entry name" value="Fut1_Fut2_like"/>
    <property type="match status" value="1"/>
</dbReference>
<comment type="cofactor">
    <cofactor evidence="1">
        <name>Mn(2+)</name>
        <dbReference type="ChEBI" id="CHEBI:29035"/>
    </cofactor>
</comment>
<evidence type="ECO:0000313" key="5">
    <source>
        <dbReference type="EMBL" id="OGH84950.1"/>
    </source>
</evidence>
<dbReference type="Gene3D" id="3.90.550.10">
    <property type="entry name" value="Spore Coat Polysaccharide Biosynthesis Protein SpsA, Chain A"/>
    <property type="match status" value="1"/>
</dbReference>
<evidence type="ECO:0000256" key="2">
    <source>
        <dbReference type="ARBA" id="ARBA00010413"/>
    </source>
</evidence>
<keyword evidence="4" id="KW-0808">Transferase</keyword>
<name>A0A1F6NMG0_9BACT</name>
<evidence type="ECO:0000256" key="1">
    <source>
        <dbReference type="ARBA" id="ARBA00001936"/>
    </source>
</evidence>
<dbReference type="Pfam" id="PF01531">
    <property type="entry name" value="Glyco_transf_11"/>
    <property type="match status" value="1"/>
</dbReference>
<dbReference type="PANTHER" id="PTHR11927:SF9">
    <property type="entry name" value="L-FUCOSYLTRANSFERASE"/>
    <property type="match status" value="1"/>
</dbReference>
<keyword evidence="3" id="KW-0328">Glycosyltransferase</keyword>
<dbReference type="Proteomes" id="UP000178349">
    <property type="component" value="Unassembled WGS sequence"/>
</dbReference>
<evidence type="ECO:0008006" key="7">
    <source>
        <dbReference type="Google" id="ProtNLM"/>
    </source>
</evidence>
<dbReference type="InterPro" id="IPR029044">
    <property type="entry name" value="Nucleotide-diphossugar_trans"/>
</dbReference>
<reference evidence="5 6" key="1">
    <citation type="journal article" date="2016" name="Nat. Commun.">
        <title>Thousands of microbial genomes shed light on interconnected biogeochemical processes in an aquifer system.</title>
        <authorList>
            <person name="Anantharaman K."/>
            <person name="Brown C.T."/>
            <person name="Hug L.A."/>
            <person name="Sharon I."/>
            <person name="Castelle C.J."/>
            <person name="Probst A.J."/>
            <person name="Thomas B.C."/>
            <person name="Singh A."/>
            <person name="Wilkins M.J."/>
            <person name="Karaoz U."/>
            <person name="Brodie E.L."/>
            <person name="Williams K.H."/>
            <person name="Hubbard S.S."/>
            <person name="Banfield J.F."/>
        </authorList>
    </citation>
    <scope>NUCLEOTIDE SEQUENCE [LARGE SCALE GENOMIC DNA]</scope>
</reference>
<comment type="similarity">
    <text evidence="2">Belongs to the glycosyltransferase 6 family.</text>
</comment>
<sequence>MKIGILYICTGKYKIFWKDFYLSCEKHFISEVEKHYFVFTDSESIEFENENSRIHRVYQQNLGWPGNTLRRYEMFLKKKEELKKFDFLFFFNANLQFLEKITSDEFVPVGQEKLVACLHPGYYDKKKESFTYERNSKSTAFIPKGQGVYYFAGGINGGLSKDFIEAMEVMDENIKKDFHNNIIAVWHDESHWNYFLNNNIEDIKILDPSYLYPEGGLLPFVPKILVRDKKILGGHTKLRDNFNFILYINEIKSYMKKLICKLKFEYIIKLKGGLGNQMFQYAHGRSLEFSGKKVIFDISFFENNKAKRDIARDFKLDNFNIDTRVKFVNKKNIYLDFVNKIKRKIGFSLEESFQGEKYFENIEDIIRKELTLKKELYEKVDKNLLNKILLSNSVSIHIRRTDYVTSKIANKVLGVCSLDYYKISISKIASLLDNPHFYIFSDDIEWVRSNLFMEYPFTYVSNGVYKDYEELVLMSSCKHNIIANSTFSWWAAWLNKNQNKIVVAPSKWFNDKTYSENNLVPKKWIRI</sequence>
<dbReference type="GO" id="GO:0005975">
    <property type="term" value="P:carbohydrate metabolic process"/>
    <property type="evidence" value="ECO:0007669"/>
    <property type="project" value="InterPro"/>
</dbReference>
<evidence type="ECO:0000256" key="3">
    <source>
        <dbReference type="ARBA" id="ARBA00022676"/>
    </source>
</evidence>
<gene>
    <name evidence="5" type="ORF">A2493_01885</name>
</gene>
<dbReference type="GO" id="GO:0016020">
    <property type="term" value="C:membrane"/>
    <property type="evidence" value="ECO:0007669"/>
    <property type="project" value="InterPro"/>
</dbReference>
<comment type="caution">
    <text evidence="5">The sequence shown here is derived from an EMBL/GenBank/DDBJ whole genome shotgun (WGS) entry which is preliminary data.</text>
</comment>
<accession>A0A1F6NMG0</accession>
<organism evidence="5 6">
    <name type="scientific">Candidatus Magasanikbacteria bacterium RIFOXYC12_FULL_33_11</name>
    <dbReference type="NCBI Taxonomy" id="1798701"/>
    <lineage>
        <taxon>Bacteria</taxon>
        <taxon>Candidatus Magasanikiibacteriota</taxon>
    </lineage>
</organism>
<dbReference type="Pfam" id="PF03414">
    <property type="entry name" value="Glyco_transf_6"/>
    <property type="match status" value="1"/>
</dbReference>
<protein>
    <recommendedName>
        <fullName evidence="7">Glycosyl transferase family 11</fullName>
    </recommendedName>
</protein>
<evidence type="ECO:0000313" key="6">
    <source>
        <dbReference type="Proteomes" id="UP000178349"/>
    </source>
</evidence>
<dbReference type="Gene3D" id="3.40.50.11350">
    <property type="match status" value="1"/>
</dbReference>
<dbReference type="InterPro" id="IPR005076">
    <property type="entry name" value="Glyco_trans_6"/>
</dbReference>
<dbReference type="AlphaFoldDB" id="A0A1F6NMG0"/>
<dbReference type="GO" id="GO:0008107">
    <property type="term" value="F:galactoside 2-alpha-L-fucosyltransferase activity"/>
    <property type="evidence" value="ECO:0007669"/>
    <property type="project" value="InterPro"/>
</dbReference>
<dbReference type="PANTHER" id="PTHR11927">
    <property type="entry name" value="GALACTOSIDE 2-L-FUCOSYLTRANSFERASE"/>
    <property type="match status" value="1"/>
</dbReference>
<proteinExistence type="inferred from homology"/>
<dbReference type="InterPro" id="IPR048174">
    <property type="entry name" value="WbnI-like"/>
</dbReference>
<dbReference type="SUPFAM" id="SSF53448">
    <property type="entry name" value="Nucleotide-diphospho-sugar transferases"/>
    <property type="match status" value="1"/>
</dbReference>
<dbReference type="EMBL" id="MFQW01000054">
    <property type="protein sequence ID" value="OGH84950.1"/>
    <property type="molecule type" value="Genomic_DNA"/>
</dbReference>